<keyword evidence="1" id="KW-0433">Leucine-rich repeat</keyword>
<proteinExistence type="predicted"/>
<dbReference type="Pfam" id="PF25019">
    <property type="entry name" value="LRR_R13L1-DRL21"/>
    <property type="match status" value="1"/>
</dbReference>
<dbReference type="Pfam" id="PF23559">
    <property type="entry name" value="WHD_DRP"/>
    <property type="match status" value="1"/>
</dbReference>
<dbReference type="FunFam" id="1.10.10.10:FF:000322">
    <property type="entry name" value="Probable disease resistance protein At1g63360"/>
    <property type="match status" value="1"/>
</dbReference>
<dbReference type="Pfam" id="PF00931">
    <property type="entry name" value="NB-ARC"/>
    <property type="match status" value="1"/>
</dbReference>
<keyword evidence="7" id="KW-1185">Reference proteome</keyword>
<dbReference type="InterPro" id="IPR056789">
    <property type="entry name" value="LRR_R13L1-DRL21"/>
</dbReference>
<dbReference type="PRINTS" id="PR00364">
    <property type="entry name" value="DISEASERSIST"/>
</dbReference>
<feature type="region of interest" description="Disordered" evidence="4">
    <location>
        <begin position="1001"/>
        <end position="1098"/>
    </location>
</feature>
<keyword evidence="2" id="KW-0677">Repeat</keyword>
<name>A0AAV5DPC4_ELECO</name>
<accession>A0AAV5DPC4</accession>
<dbReference type="InterPro" id="IPR058922">
    <property type="entry name" value="WHD_DRP"/>
</dbReference>
<evidence type="ECO:0000259" key="5">
    <source>
        <dbReference type="SMART" id="SM00382"/>
    </source>
</evidence>
<dbReference type="InterPro" id="IPR027417">
    <property type="entry name" value="P-loop_NTPase"/>
</dbReference>
<dbReference type="AlphaFoldDB" id="A0AAV5DPC4"/>
<feature type="compositionally biased region" description="Low complexity" evidence="4">
    <location>
        <begin position="1089"/>
        <end position="1098"/>
    </location>
</feature>
<dbReference type="GO" id="GO:0009626">
    <property type="term" value="P:plant-type hypersensitive response"/>
    <property type="evidence" value="ECO:0007669"/>
    <property type="project" value="UniProtKB-ARBA"/>
</dbReference>
<keyword evidence="3" id="KW-0611">Plant defense</keyword>
<evidence type="ECO:0000256" key="3">
    <source>
        <dbReference type="ARBA" id="ARBA00022821"/>
    </source>
</evidence>
<dbReference type="EMBL" id="BQKI01000021">
    <property type="protein sequence ID" value="GJN12036.1"/>
    <property type="molecule type" value="Genomic_DNA"/>
</dbReference>
<evidence type="ECO:0000256" key="1">
    <source>
        <dbReference type="ARBA" id="ARBA00022614"/>
    </source>
</evidence>
<dbReference type="GO" id="GO:0042742">
    <property type="term" value="P:defense response to bacterium"/>
    <property type="evidence" value="ECO:0007669"/>
    <property type="project" value="UniProtKB-ARBA"/>
</dbReference>
<organism evidence="6 7">
    <name type="scientific">Eleusine coracana subsp. coracana</name>
    <dbReference type="NCBI Taxonomy" id="191504"/>
    <lineage>
        <taxon>Eukaryota</taxon>
        <taxon>Viridiplantae</taxon>
        <taxon>Streptophyta</taxon>
        <taxon>Embryophyta</taxon>
        <taxon>Tracheophyta</taxon>
        <taxon>Spermatophyta</taxon>
        <taxon>Magnoliopsida</taxon>
        <taxon>Liliopsida</taxon>
        <taxon>Poales</taxon>
        <taxon>Poaceae</taxon>
        <taxon>PACMAD clade</taxon>
        <taxon>Chloridoideae</taxon>
        <taxon>Cynodonteae</taxon>
        <taxon>Eleusininae</taxon>
        <taxon>Eleusine</taxon>
    </lineage>
</organism>
<evidence type="ECO:0000256" key="2">
    <source>
        <dbReference type="ARBA" id="ARBA00022737"/>
    </source>
</evidence>
<dbReference type="Gene3D" id="3.80.10.10">
    <property type="entry name" value="Ribonuclease Inhibitor"/>
    <property type="match status" value="1"/>
</dbReference>
<feature type="compositionally biased region" description="Polar residues" evidence="4">
    <location>
        <begin position="1005"/>
        <end position="1015"/>
    </location>
</feature>
<dbReference type="Proteomes" id="UP001054889">
    <property type="component" value="Unassembled WGS sequence"/>
</dbReference>
<dbReference type="SUPFAM" id="SSF52058">
    <property type="entry name" value="L domain-like"/>
    <property type="match status" value="1"/>
</dbReference>
<dbReference type="GO" id="GO:0043531">
    <property type="term" value="F:ADP binding"/>
    <property type="evidence" value="ECO:0007669"/>
    <property type="project" value="InterPro"/>
</dbReference>
<reference evidence="6" key="2">
    <citation type="submission" date="2021-12" db="EMBL/GenBank/DDBJ databases">
        <title>Resequencing data analysis of finger millet.</title>
        <authorList>
            <person name="Hatakeyama M."/>
            <person name="Aluri S."/>
            <person name="Balachadran M.T."/>
            <person name="Sivarajan S.R."/>
            <person name="Poveda L."/>
            <person name="Shimizu-Inatsugi R."/>
            <person name="Schlapbach R."/>
            <person name="Sreeman S.M."/>
            <person name="Shimizu K.K."/>
        </authorList>
    </citation>
    <scope>NUCLEOTIDE SEQUENCE</scope>
</reference>
<dbReference type="Gene3D" id="3.40.50.300">
    <property type="entry name" value="P-loop containing nucleotide triphosphate hydrolases"/>
    <property type="match status" value="1"/>
</dbReference>
<dbReference type="InterPro" id="IPR032675">
    <property type="entry name" value="LRR_dom_sf"/>
</dbReference>
<evidence type="ECO:0000256" key="4">
    <source>
        <dbReference type="SAM" id="MobiDB-lite"/>
    </source>
</evidence>
<feature type="domain" description="AAA+ ATPase" evidence="5">
    <location>
        <begin position="222"/>
        <end position="362"/>
    </location>
</feature>
<gene>
    <name evidence="6" type="primary">ga30279</name>
    <name evidence="6" type="ORF">PR202_ga30279</name>
</gene>
<sequence>MDPVSIAAVGWGISVAGWLVSPIISELLKKSFPYLGFHSSRRLSKLESKILQLKLMLEVVEASPHRARLEQWMKELKYAFYKAQDILDAIDYHKLESSIIYQTGDSSSGSSDGKSVFPYFRCNTIKDVGTMKAFNVPAELRRKLKATIDQIEKLINEGHKLLVLLKSPTSSDNVVRAPQVRPKKTTSAAPTAVFGRDGDLELIRQMLHDKHVDDKSSSTTKCYSVIGIHGIPGSGKTTLAQYVCESIRKDSHFNLVMWIHVSQNFSVDTILFEMLEIASGRKMDRLSNLEMMQKGLEEQLSGKRFFLVLDNVWKGVSEHQLDLLLHPLKAGCEGSKILVTTRFADAARDLGAQNLVPIREMDKEQYVLMFMHYALDGAIISDQASMVEHECIGRKIAGKLGGSPLAARTVAGQLRRRLDIGFWRRTLNRDLLKDTMGALWWSYQQLEEPVRQCFTYCSMFPRRYQLERGELVHLWMAQGFVETTDVTEDIEDVGNDYFEELLSCSFIQSIGNDTTGCGIFKIHDLLYDLAGKVAGSDSFRIDKGVGEIPRDVRHLFIESYDSEVLRDQVLKLKTLRTLFMSSGSDGMAAQDLEGLLKGLKKLRVLHVNFRNREKILLPACIGEMKLLRYIFFTGDIIRVTLPPAFGKLYHLQKFGAPTCCLGFSADKQMSNLTNLRYMHTMNTLDFPNVGRLKLLRTLNTFTVRTDTGYEIQQLEHLNSIRGHLLLYGLEAIKSKEEAGQAMLANKVYVSHLELEWSYGHESSNSLVENQEEGRTRDPPGAILEALRPPLELTSLSIRNYHGSTYPSWLSGQRDTLQNLQHLHFSNCNGSDAPPKLRELRSRLRNLSISDCSWNSLPDNMEHLKSLEELNIMSCKNFLSLPKLPVSLERLSLMDWNGSDTPPKIGELLVKLHRLQIYSCSWNSLPENMELLTSLEELAIDDCKNILLLPILPRTLSQISAIVINITLDGQNYNDSPLSHEATVAAAGCFFPGRLRSACTLPSPDAGSSSCGTSRTDGSDPGPDLPLPTRSARDGCTRGVAARFGQGGGGTSASGARPRRRNDSGTSAGSRATLAARPRAEDPDPDADLDPAAAVLGPD</sequence>
<dbReference type="SMART" id="SM00382">
    <property type="entry name" value="AAA"/>
    <property type="match status" value="1"/>
</dbReference>
<dbReference type="PANTHER" id="PTHR36766:SF64">
    <property type="entry name" value="OS12G0206100 PROTEIN"/>
    <property type="match status" value="1"/>
</dbReference>
<protein>
    <recommendedName>
        <fullName evidence="5">AAA+ ATPase domain-containing protein</fullName>
    </recommendedName>
</protein>
<dbReference type="GO" id="GO:0002758">
    <property type="term" value="P:innate immune response-activating signaling pathway"/>
    <property type="evidence" value="ECO:0007669"/>
    <property type="project" value="UniProtKB-ARBA"/>
</dbReference>
<dbReference type="SUPFAM" id="SSF52540">
    <property type="entry name" value="P-loop containing nucleoside triphosphate hydrolases"/>
    <property type="match status" value="1"/>
</dbReference>
<dbReference type="PANTHER" id="PTHR36766">
    <property type="entry name" value="PLANT BROAD-SPECTRUM MILDEW RESISTANCE PROTEIN RPW8"/>
    <property type="match status" value="1"/>
</dbReference>
<comment type="caution">
    <text evidence="6">The sequence shown here is derived from an EMBL/GenBank/DDBJ whole genome shotgun (WGS) entry which is preliminary data.</text>
</comment>
<reference evidence="6" key="1">
    <citation type="journal article" date="2018" name="DNA Res.">
        <title>Multiple hybrid de novo genome assembly of finger millet, an orphan allotetraploid crop.</title>
        <authorList>
            <person name="Hatakeyama M."/>
            <person name="Aluri S."/>
            <person name="Balachadran M.T."/>
            <person name="Sivarajan S.R."/>
            <person name="Patrignani A."/>
            <person name="Gruter S."/>
            <person name="Poveda L."/>
            <person name="Shimizu-Inatsugi R."/>
            <person name="Baeten J."/>
            <person name="Francoijs K.J."/>
            <person name="Nataraja K.N."/>
            <person name="Reddy Y.A.N."/>
            <person name="Phadnis S."/>
            <person name="Ravikumar R.L."/>
            <person name="Schlapbach R."/>
            <person name="Sreeman S.M."/>
            <person name="Shimizu K.K."/>
        </authorList>
    </citation>
    <scope>NUCLEOTIDE SEQUENCE</scope>
</reference>
<evidence type="ECO:0000313" key="7">
    <source>
        <dbReference type="Proteomes" id="UP001054889"/>
    </source>
</evidence>
<evidence type="ECO:0000313" key="6">
    <source>
        <dbReference type="EMBL" id="GJN12036.1"/>
    </source>
</evidence>
<dbReference type="InterPro" id="IPR003593">
    <property type="entry name" value="AAA+_ATPase"/>
</dbReference>
<dbReference type="InterPro" id="IPR036388">
    <property type="entry name" value="WH-like_DNA-bd_sf"/>
</dbReference>
<dbReference type="InterPro" id="IPR002182">
    <property type="entry name" value="NB-ARC"/>
</dbReference>
<dbReference type="Gene3D" id="1.10.10.10">
    <property type="entry name" value="Winged helix-like DNA-binding domain superfamily/Winged helix DNA-binding domain"/>
    <property type="match status" value="1"/>
</dbReference>